<feature type="transmembrane region" description="Helical" evidence="1">
    <location>
        <begin position="85"/>
        <end position="108"/>
    </location>
</feature>
<name>A5Z458_9FIRM</name>
<gene>
    <name evidence="2" type="ORF">EUBVEN_00464</name>
</gene>
<accession>A5Z458</accession>
<dbReference type="AlphaFoldDB" id="A5Z458"/>
<reference evidence="2 3" key="1">
    <citation type="submission" date="2007-03" db="EMBL/GenBank/DDBJ databases">
        <authorList>
            <person name="Fulton L."/>
            <person name="Clifton S."/>
            <person name="Fulton B."/>
            <person name="Xu J."/>
            <person name="Minx P."/>
            <person name="Pepin K.H."/>
            <person name="Johnson M."/>
            <person name="Thiruvilangam P."/>
            <person name="Bhonagiri V."/>
            <person name="Nash W.E."/>
            <person name="Mardis E.R."/>
            <person name="Wilson R.K."/>
        </authorList>
    </citation>
    <scope>NUCLEOTIDE SEQUENCE [LARGE SCALE GENOMIC DNA]</scope>
    <source>
        <strain evidence="2 3">ATCC 27560</strain>
    </source>
</reference>
<dbReference type="Proteomes" id="UP000006000">
    <property type="component" value="Unassembled WGS sequence"/>
</dbReference>
<organism evidence="2 3">
    <name type="scientific">Eubacterium ventriosum ATCC 27560</name>
    <dbReference type="NCBI Taxonomy" id="411463"/>
    <lineage>
        <taxon>Bacteria</taxon>
        <taxon>Bacillati</taxon>
        <taxon>Bacillota</taxon>
        <taxon>Clostridia</taxon>
        <taxon>Eubacteriales</taxon>
        <taxon>Eubacteriaceae</taxon>
        <taxon>Eubacterium</taxon>
    </lineage>
</organism>
<evidence type="ECO:0000313" key="3">
    <source>
        <dbReference type="Proteomes" id="UP000006000"/>
    </source>
</evidence>
<reference evidence="2 3" key="2">
    <citation type="submission" date="2007-04" db="EMBL/GenBank/DDBJ databases">
        <title>Draft genome sequence of Eubacterium ventriosum (ATCC 27560).</title>
        <authorList>
            <person name="Sudarsanam P."/>
            <person name="Ley R."/>
            <person name="Guruge J."/>
            <person name="Turnbaugh P.J."/>
            <person name="Mahowald M."/>
            <person name="Liep D."/>
            <person name="Gordon J."/>
        </authorList>
    </citation>
    <scope>NUCLEOTIDE SEQUENCE [LARGE SCALE GENOMIC DNA]</scope>
    <source>
        <strain evidence="2 3">ATCC 27560</strain>
    </source>
</reference>
<keyword evidence="1" id="KW-0472">Membrane</keyword>
<evidence type="ECO:0000256" key="1">
    <source>
        <dbReference type="SAM" id="Phobius"/>
    </source>
</evidence>
<feature type="transmembrane region" description="Helical" evidence="1">
    <location>
        <begin position="33"/>
        <end position="53"/>
    </location>
</feature>
<protein>
    <submittedName>
        <fullName evidence="2">Uncharacterized protein</fullName>
    </submittedName>
</protein>
<keyword evidence="1" id="KW-0812">Transmembrane</keyword>
<dbReference type="EMBL" id="AAVL02000026">
    <property type="protein sequence ID" value="EDM52268.1"/>
    <property type="molecule type" value="Genomic_DNA"/>
</dbReference>
<feature type="transmembrane region" description="Helical" evidence="1">
    <location>
        <begin position="59"/>
        <end position="78"/>
    </location>
</feature>
<comment type="caution">
    <text evidence="2">The sequence shown here is derived from an EMBL/GenBank/DDBJ whole genome shotgun (WGS) entry which is preliminary data.</text>
</comment>
<sequence>MQLVYLYKYHSCMFFFFSSNCCLLSFRYSIYSPYVIPGGVILLCVSLACFAFWLNTAALLTVFFSSLFGSSGLIPNLLACRFGFALLYVNVLSCWNGITFLFLLFFAITAPFQIVRNFCYALHTGFYIRVCICRYA</sequence>
<dbReference type="HOGENOM" id="CLU_1872339_0_0_9"/>
<keyword evidence="1" id="KW-1133">Transmembrane helix</keyword>
<proteinExistence type="predicted"/>
<evidence type="ECO:0000313" key="2">
    <source>
        <dbReference type="EMBL" id="EDM52268.1"/>
    </source>
</evidence>